<evidence type="ECO:0000313" key="2">
    <source>
        <dbReference type="Proteomes" id="UP001160130"/>
    </source>
</evidence>
<gene>
    <name evidence="1" type="ORF">M2272_000552</name>
</gene>
<accession>A0ABT6KT82</accession>
<organism evidence="1 2">
    <name type="scientific">Mycolicibacterium frederiksbergense</name>
    <dbReference type="NCBI Taxonomy" id="117567"/>
    <lineage>
        <taxon>Bacteria</taxon>
        <taxon>Bacillati</taxon>
        <taxon>Actinomycetota</taxon>
        <taxon>Actinomycetes</taxon>
        <taxon>Mycobacteriales</taxon>
        <taxon>Mycobacteriaceae</taxon>
        <taxon>Mycolicibacterium</taxon>
    </lineage>
</organism>
<sequence length="59" mass="6292">MGEGHWQWVAHGPGSNPFPPGSLIQHPEPIVHGFVDTSQLTDSCPHCGQAIPPPLEGEN</sequence>
<protein>
    <submittedName>
        <fullName evidence="1">Uncharacterized protein</fullName>
    </submittedName>
</protein>
<dbReference type="EMBL" id="JARXVE010000001">
    <property type="protein sequence ID" value="MDH6193931.1"/>
    <property type="molecule type" value="Genomic_DNA"/>
</dbReference>
<dbReference type="Proteomes" id="UP001160130">
    <property type="component" value="Unassembled WGS sequence"/>
</dbReference>
<reference evidence="1 2" key="1">
    <citation type="submission" date="2023-04" db="EMBL/GenBank/DDBJ databases">
        <title>Forest soil microbial communities from Buena Vista Peninsula, Colon Province, Panama.</title>
        <authorList>
            <person name="Bouskill N."/>
        </authorList>
    </citation>
    <scope>NUCLEOTIDE SEQUENCE [LARGE SCALE GENOMIC DNA]</scope>
    <source>
        <strain evidence="1 2">AC80</strain>
    </source>
</reference>
<keyword evidence="2" id="KW-1185">Reference proteome</keyword>
<comment type="caution">
    <text evidence="1">The sequence shown here is derived from an EMBL/GenBank/DDBJ whole genome shotgun (WGS) entry which is preliminary data.</text>
</comment>
<name>A0ABT6KT82_9MYCO</name>
<evidence type="ECO:0000313" key="1">
    <source>
        <dbReference type="EMBL" id="MDH6193931.1"/>
    </source>
</evidence>
<proteinExistence type="predicted"/>